<reference evidence="3" key="1">
    <citation type="submission" date="2024-06" db="EMBL/GenBank/DDBJ databases">
        <title>Multi-omics analyses provide insights into the biosynthesis of the anticancer antibiotic pleurotin in Hohenbuehelia grisea.</title>
        <authorList>
            <person name="Weaver J.A."/>
            <person name="Alberti F."/>
        </authorList>
    </citation>
    <scope>NUCLEOTIDE SEQUENCE [LARGE SCALE GENOMIC DNA]</scope>
    <source>
        <strain evidence="3">T-177</strain>
    </source>
</reference>
<dbReference type="EMBL" id="JASNQZ010000015">
    <property type="protein sequence ID" value="KAL0947773.1"/>
    <property type="molecule type" value="Genomic_DNA"/>
</dbReference>
<evidence type="ECO:0000256" key="1">
    <source>
        <dbReference type="SAM" id="MobiDB-lite"/>
    </source>
</evidence>
<organism evidence="2 3">
    <name type="scientific">Hohenbuehelia grisea</name>
    <dbReference type="NCBI Taxonomy" id="104357"/>
    <lineage>
        <taxon>Eukaryota</taxon>
        <taxon>Fungi</taxon>
        <taxon>Dikarya</taxon>
        <taxon>Basidiomycota</taxon>
        <taxon>Agaricomycotina</taxon>
        <taxon>Agaricomycetes</taxon>
        <taxon>Agaricomycetidae</taxon>
        <taxon>Agaricales</taxon>
        <taxon>Pleurotineae</taxon>
        <taxon>Pleurotaceae</taxon>
        <taxon>Hohenbuehelia</taxon>
    </lineage>
</organism>
<name>A0ABR3IX02_9AGAR</name>
<protein>
    <recommendedName>
        <fullName evidence="4">F-box domain-containing protein</fullName>
    </recommendedName>
</protein>
<gene>
    <name evidence="2" type="ORF">HGRIS_013849</name>
</gene>
<evidence type="ECO:0000313" key="2">
    <source>
        <dbReference type="EMBL" id="KAL0947773.1"/>
    </source>
</evidence>
<evidence type="ECO:0000313" key="3">
    <source>
        <dbReference type="Proteomes" id="UP001556367"/>
    </source>
</evidence>
<dbReference type="Proteomes" id="UP001556367">
    <property type="component" value="Unassembled WGS sequence"/>
</dbReference>
<dbReference type="Gene3D" id="1.20.1280.50">
    <property type="match status" value="1"/>
</dbReference>
<evidence type="ECO:0008006" key="4">
    <source>
        <dbReference type="Google" id="ProtNLM"/>
    </source>
</evidence>
<feature type="compositionally biased region" description="Low complexity" evidence="1">
    <location>
        <begin position="391"/>
        <end position="410"/>
    </location>
</feature>
<keyword evidence="3" id="KW-1185">Reference proteome</keyword>
<accession>A0ABR3IX02</accession>
<feature type="region of interest" description="Disordered" evidence="1">
    <location>
        <begin position="356"/>
        <end position="423"/>
    </location>
</feature>
<comment type="caution">
    <text evidence="2">The sequence shown here is derived from an EMBL/GenBank/DDBJ whole genome shotgun (WGS) entry which is preliminary data.</text>
</comment>
<sequence length="549" mass="60048">MQEDTIGNDGTTTYPVSTIYTPIFGLPSEILLEIVRVGLCEQLHEKKSSRPPAATSYPQVLFPSETPFQLLISHVCQRWRAVALHTPLLWTRIDIGAHALPFLEACLTRSYPCLLDIYIHADDVDRPHRPVLQLKPSLALVLPEISRWRRLVVTARFFSSVLHIHLALRHKSAPALEHLALCLGDPFGLEELWRDPEDAYLEILGGGAPRLKEVNLWGVSLHYCHPPLDGVTLTTLALTTPFDSEAALPLSYAKLRQVLASASSLTRLALHGRVLFHHQPSSMSSVRHAPRRPLEPVIVPSLRVLEISAPADTSSAAQCDYLLELCASIKSPVLTSLSLNFLGRVQAPPFLQSLRIHSPTSPDTPLLRKRRRRATGSSVSMPIMPNSGRQGSSPSTASTTRRARRGSVVADVGVSPPLSLPTPTPTTMPMMPMMPMPMAVAAVAPTAWLPRAEGPFPGLDLAHVAEVLVARAMAALHPAWSALRTIDAHEVDEYRLFRVLGAPIGGGDQLGEGEQDGEGCERGVREVVISNWQQPVDRGSWVDEQLGRG</sequence>
<proteinExistence type="predicted"/>